<organism evidence="10 11">
    <name type="scientific">Phnomibacter ginsenosidimutans</name>
    <dbReference type="NCBI Taxonomy" id="2676868"/>
    <lineage>
        <taxon>Bacteria</taxon>
        <taxon>Pseudomonadati</taxon>
        <taxon>Bacteroidota</taxon>
        <taxon>Chitinophagia</taxon>
        <taxon>Chitinophagales</taxon>
        <taxon>Chitinophagaceae</taxon>
        <taxon>Phnomibacter</taxon>
    </lineage>
</organism>
<evidence type="ECO:0000313" key="10">
    <source>
        <dbReference type="EMBL" id="QGW28552.1"/>
    </source>
</evidence>
<dbReference type="InterPro" id="IPR005479">
    <property type="entry name" value="CPAse_ATP-bd"/>
</dbReference>
<keyword evidence="11" id="KW-1185">Reference proteome</keyword>
<feature type="domain" description="Biotin carboxylation" evidence="9">
    <location>
        <begin position="1"/>
        <end position="445"/>
    </location>
</feature>
<dbReference type="InterPro" id="IPR005481">
    <property type="entry name" value="BC-like_N"/>
</dbReference>
<dbReference type="InterPro" id="IPR005482">
    <property type="entry name" value="Biotin_COase_C"/>
</dbReference>
<accession>A0A6I6GNQ6</accession>
<keyword evidence="5" id="KW-0460">Magnesium</keyword>
<evidence type="ECO:0000256" key="4">
    <source>
        <dbReference type="ARBA" id="ARBA00022840"/>
    </source>
</evidence>
<dbReference type="RefSeq" id="WP_157478905.1">
    <property type="nucleotide sequence ID" value="NZ_CP046566.1"/>
</dbReference>
<evidence type="ECO:0000259" key="8">
    <source>
        <dbReference type="PROSITE" id="PS50975"/>
    </source>
</evidence>
<dbReference type="NCBIfam" id="NF006367">
    <property type="entry name" value="PRK08591.1"/>
    <property type="match status" value="1"/>
</dbReference>
<dbReference type="Proteomes" id="UP000426027">
    <property type="component" value="Chromosome"/>
</dbReference>
<keyword evidence="4 7" id="KW-0067">ATP-binding</keyword>
<dbReference type="SUPFAM" id="SSF56059">
    <property type="entry name" value="Glutathione synthetase ATP-binding domain-like"/>
    <property type="match status" value="1"/>
</dbReference>
<evidence type="ECO:0000256" key="1">
    <source>
        <dbReference type="ARBA" id="ARBA00022598"/>
    </source>
</evidence>
<dbReference type="InterPro" id="IPR050856">
    <property type="entry name" value="Biotin_carboxylase_complex"/>
</dbReference>
<evidence type="ECO:0000256" key="5">
    <source>
        <dbReference type="ARBA" id="ARBA00022842"/>
    </source>
</evidence>
<dbReference type="SMART" id="SM00878">
    <property type="entry name" value="Biotin_carb_C"/>
    <property type="match status" value="1"/>
</dbReference>
<evidence type="ECO:0000313" key="11">
    <source>
        <dbReference type="Proteomes" id="UP000426027"/>
    </source>
</evidence>
<dbReference type="FunFam" id="3.40.50.20:FF:000010">
    <property type="entry name" value="Propionyl-CoA carboxylase subunit alpha"/>
    <property type="match status" value="1"/>
</dbReference>
<dbReference type="InterPro" id="IPR011761">
    <property type="entry name" value="ATP-grasp"/>
</dbReference>
<protein>
    <submittedName>
        <fullName evidence="10">Acetyl-CoA carboxylase biotin carboxylase subunit</fullName>
    </submittedName>
</protein>
<dbReference type="Pfam" id="PF00289">
    <property type="entry name" value="Biotin_carb_N"/>
    <property type="match status" value="1"/>
</dbReference>
<dbReference type="FunFam" id="3.30.470.20:FF:000028">
    <property type="entry name" value="Methylcrotonoyl-CoA carboxylase subunit alpha, mitochondrial"/>
    <property type="match status" value="1"/>
</dbReference>
<dbReference type="FunFam" id="3.30.1490.20:FF:000018">
    <property type="entry name" value="Biotin carboxylase"/>
    <property type="match status" value="1"/>
</dbReference>
<dbReference type="PANTHER" id="PTHR18866">
    <property type="entry name" value="CARBOXYLASE:PYRUVATE/ACETYL-COA/PROPIONYL-COA CARBOXYLASE"/>
    <property type="match status" value="1"/>
</dbReference>
<proteinExistence type="predicted"/>
<dbReference type="InterPro" id="IPR011764">
    <property type="entry name" value="Biotin_carboxylation_dom"/>
</dbReference>
<keyword evidence="6" id="KW-0092">Biotin</keyword>
<dbReference type="InterPro" id="IPR011054">
    <property type="entry name" value="Rudment_hybrid_motif"/>
</dbReference>
<dbReference type="GO" id="GO:0005524">
    <property type="term" value="F:ATP binding"/>
    <property type="evidence" value="ECO:0007669"/>
    <property type="project" value="UniProtKB-UniRule"/>
</dbReference>
<dbReference type="PROSITE" id="PS00867">
    <property type="entry name" value="CPSASE_2"/>
    <property type="match status" value="1"/>
</dbReference>
<dbReference type="PROSITE" id="PS50975">
    <property type="entry name" value="ATP_GRASP"/>
    <property type="match status" value="1"/>
</dbReference>
<evidence type="ECO:0000256" key="3">
    <source>
        <dbReference type="ARBA" id="ARBA00022741"/>
    </source>
</evidence>
<evidence type="ECO:0000256" key="7">
    <source>
        <dbReference type="PROSITE-ProRule" id="PRU00409"/>
    </source>
</evidence>
<dbReference type="PANTHER" id="PTHR18866:SF33">
    <property type="entry name" value="METHYLCROTONOYL-COA CARBOXYLASE SUBUNIT ALPHA, MITOCHONDRIAL-RELATED"/>
    <property type="match status" value="1"/>
</dbReference>
<name>A0A6I6GNQ6_9BACT</name>
<dbReference type="PROSITE" id="PS00866">
    <property type="entry name" value="CPSASE_1"/>
    <property type="match status" value="1"/>
</dbReference>
<dbReference type="InterPro" id="IPR016185">
    <property type="entry name" value="PreATP-grasp_dom_sf"/>
</dbReference>
<dbReference type="GO" id="GO:0016874">
    <property type="term" value="F:ligase activity"/>
    <property type="evidence" value="ECO:0007669"/>
    <property type="project" value="UniProtKB-KW"/>
</dbReference>
<evidence type="ECO:0000256" key="2">
    <source>
        <dbReference type="ARBA" id="ARBA00022723"/>
    </source>
</evidence>
<dbReference type="Pfam" id="PF02786">
    <property type="entry name" value="CPSase_L_D2"/>
    <property type="match status" value="1"/>
</dbReference>
<reference evidence="10 11" key="1">
    <citation type="submission" date="2019-11" db="EMBL/GenBank/DDBJ databases">
        <authorList>
            <person name="Im W.T."/>
        </authorList>
    </citation>
    <scope>NUCLEOTIDE SEQUENCE [LARGE SCALE GENOMIC DNA]</scope>
    <source>
        <strain evidence="10 11">SB-02</strain>
    </source>
</reference>
<dbReference type="Gene3D" id="3.30.470.20">
    <property type="entry name" value="ATP-grasp fold, B domain"/>
    <property type="match status" value="1"/>
</dbReference>
<dbReference type="SUPFAM" id="SSF51246">
    <property type="entry name" value="Rudiment single hybrid motif"/>
    <property type="match status" value="1"/>
</dbReference>
<evidence type="ECO:0000259" key="9">
    <source>
        <dbReference type="PROSITE" id="PS50979"/>
    </source>
</evidence>
<feature type="domain" description="ATP-grasp" evidence="8">
    <location>
        <begin position="119"/>
        <end position="316"/>
    </location>
</feature>
<keyword evidence="3 7" id="KW-0547">Nucleotide-binding</keyword>
<keyword evidence="2" id="KW-0479">Metal-binding</keyword>
<dbReference type="PROSITE" id="PS50979">
    <property type="entry name" value="BC"/>
    <property type="match status" value="1"/>
</dbReference>
<dbReference type="GO" id="GO:0046872">
    <property type="term" value="F:metal ion binding"/>
    <property type="evidence" value="ECO:0007669"/>
    <property type="project" value="UniProtKB-KW"/>
</dbReference>
<keyword evidence="1" id="KW-0436">Ligase</keyword>
<dbReference type="AlphaFoldDB" id="A0A6I6GNQ6"/>
<evidence type="ECO:0000256" key="6">
    <source>
        <dbReference type="ARBA" id="ARBA00023267"/>
    </source>
</evidence>
<dbReference type="EMBL" id="CP046566">
    <property type="protein sequence ID" value="QGW28552.1"/>
    <property type="molecule type" value="Genomic_DNA"/>
</dbReference>
<dbReference type="SUPFAM" id="SSF52440">
    <property type="entry name" value="PreATP-grasp domain"/>
    <property type="match status" value="1"/>
</dbReference>
<dbReference type="KEGG" id="fls:GLV81_10970"/>
<gene>
    <name evidence="10" type="ORF">GLV81_10970</name>
</gene>
<dbReference type="Pfam" id="PF02785">
    <property type="entry name" value="Biotin_carb_C"/>
    <property type="match status" value="1"/>
</dbReference>
<sequence>MRKILVANRGEIALRIMRTIRKMGIKAVAVYSEADRNSPHVRYADEAVCLGPAPSNQSYLNGDKIIAICKELGVDGIHPGYGFLSENADFAQKVTEAGIEFIGPTPEAMRIMGSKLAAKESVKQYNIPMVPGIDKAIEDVQLAKEVADQIGYPILIKASAGGGGKGMRIVERPEDMQEQMERAISEATSSFGDGSVFIEKYVSSPRHIEVQVVADKYGNVIHGLERECSIQRRHQKVVEETPSAIVTPEMREKIGQAAVMVAKSCDYVSTGTVEFLVDDQRNFYFLEMNTRLQVEHPVSEMIIGLDLVEQQIRIARGEVLGITQADIKANGHAIELRVYAEDPLNNFMPSIGTLTRYEKPVGEGIRVDDGYEEGMSIPIYYDPMIAKLVVHGKTRTEAITKMLDAIKQYKIEGVSTTLPFGTFVFEHDAFFSGNFDTHFVKNYYTPELLKERQEADAKLAAIIALHHYLQQQQVLQPVNNKTTSWKRRLAH</sequence>